<feature type="transmembrane region" description="Helical" evidence="12">
    <location>
        <begin position="220"/>
        <end position="237"/>
    </location>
</feature>
<keyword evidence="4 12" id="KW-1003">Cell membrane</keyword>
<dbReference type="Pfam" id="PF01654">
    <property type="entry name" value="Cyt_bd_oxida_I"/>
    <property type="match status" value="1"/>
</dbReference>
<evidence type="ECO:0000256" key="11">
    <source>
        <dbReference type="ARBA" id="ARBA00023136"/>
    </source>
</evidence>
<evidence type="ECO:0000256" key="7">
    <source>
        <dbReference type="ARBA" id="ARBA00022723"/>
    </source>
</evidence>
<gene>
    <name evidence="14" type="ORF">ACFSC0_10255</name>
</gene>
<organism evidence="14 15">
    <name type="scientific">Phenylobacterium terrae</name>
    <dbReference type="NCBI Taxonomy" id="2665495"/>
    <lineage>
        <taxon>Bacteria</taxon>
        <taxon>Pseudomonadati</taxon>
        <taxon>Pseudomonadota</taxon>
        <taxon>Alphaproteobacteria</taxon>
        <taxon>Caulobacterales</taxon>
        <taxon>Caulobacteraceae</taxon>
        <taxon>Phenylobacterium</taxon>
    </lineage>
</organism>
<dbReference type="InterPro" id="IPR002585">
    <property type="entry name" value="Cyt-d_ubiquinol_oxidase_su_1"/>
</dbReference>
<accession>A0ABW4N1I6</accession>
<feature type="transmembrane region" description="Helical" evidence="12">
    <location>
        <begin position="126"/>
        <end position="146"/>
    </location>
</feature>
<feature type="transmembrane region" description="Helical" evidence="12">
    <location>
        <begin position="408"/>
        <end position="429"/>
    </location>
</feature>
<evidence type="ECO:0000256" key="3">
    <source>
        <dbReference type="ARBA" id="ARBA00022448"/>
    </source>
</evidence>
<keyword evidence="3 12" id="KW-0813">Transport</keyword>
<keyword evidence="10 12" id="KW-0408">Iron</keyword>
<evidence type="ECO:0000256" key="12">
    <source>
        <dbReference type="PIRNR" id="PIRNR006446"/>
    </source>
</evidence>
<evidence type="ECO:0000256" key="5">
    <source>
        <dbReference type="ARBA" id="ARBA00022617"/>
    </source>
</evidence>
<evidence type="ECO:0000256" key="10">
    <source>
        <dbReference type="ARBA" id="ARBA00023004"/>
    </source>
</evidence>
<feature type="transmembrane region" description="Helical" evidence="12">
    <location>
        <begin position="319"/>
        <end position="345"/>
    </location>
</feature>
<name>A0ABW4N1I6_9CAUL</name>
<comment type="subcellular location">
    <subcellularLocation>
        <location evidence="12">Cell inner membrane</location>
    </subcellularLocation>
    <subcellularLocation>
        <location evidence="1">Cell membrane</location>
        <topology evidence="1">Multi-pass membrane protein</topology>
    </subcellularLocation>
</comment>
<keyword evidence="5 12" id="KW-0349">Heme</keyword>
<evidence type="ECO:0000256" key="1">
    <source>
        <dbReference type="ARBA" id="ARBA00004651"/>
    </source>
</evidence>
<feature type="region of interest" description="Disordered" evidence="13">
    <location>
        <begin position="439"/>
        <end position="470"/>
    </location>
</feature>
<feature type="transmembrane region" description="Helical" evidence="12">
    <location>
        <begin position="357"/>
        <end position="379"/>
    </location>
</feature>
<keyword evidence="6 12" id="KW-0812">Transmembrane</keyword>
<evidence type="ECO:0000256" key="8">
    <source>
        <dbReference type="ARBA" id="ARBA00022982"/>
    </source>
</evidence>
<dbReference type="Proteomes" id="UP001597237">
    <property type="component" value="Unassembled WGS sequence"/>
</dbReference>
<dbReference type="RefSeq" id="WP_377283033.1">
    <property type="nucleotide sequence ID" value="NZ_JBHRSI010000008.1"/>
</dbReference>
<feature type="transmembrane region" description="Helical" evidence="12">
    <location>
        <begin position="53"/>
        <end position="76"/>
    </location>
</feature>
<proteinExistence type="inferred from homology"/>
<evidence type="ECO:0000256" key="2">
    <source>
        <dbReference type="ARBA" id="ARBA00009819"/>
    </source>
</evidence>
<evidence type="ECO:0000256" key="9">
    <source>
        <dbReference type="ARBA" id="ARBA00022989"/>
    </source>
</evidence>
<comment type="similarity">
    <text evidence="2 12">Belongs to the cytochrome ubiquinol oxidase subunit 1 family.</text>
</comment>
<evidence type="ECO:0000256" key="13">
    <source>
        <dbReference type="SAM" id="MobiDB-lite"/>
    </source>
</evidence>
<feature type="transmembrane region" description="Helical" evidence="12">
    <location>
        <begin position="96"/>
        <end position="119"/>
    </location>
</feature>
<evidence type="ECO:0000313" key="14">
    <source>
        <dbReference type="EMBL" id="MFD1783776.1"/>
    </source>
</evidence>
<dbReference type="PANTHER" id="PTHR30365">
    <property type="entry name" value="CYTOCHROME D UBIQUINOL OXIDASE"/>
    <property type="match status" value="1"/>
</dbReference>
<dbReference type="PIRSF" id="PIRSF006446">
    <property type="entry name" value="Cyt_quinol_oxidase_1"/>
    <property type="match status" value="1"/>
</dbReference>
<keyword evidence="11 12" id="KW-0472">Membrane</keyword>
<evidence type="ECO:0000256" key="6">
    <source>
        <dbReference type="ARBA" id="ARBA00022692"/>
    </source>
</evidence>
<dbReference type="EMBL" id="JBHUEY010000001">
    <property type="protein sequence ID" value="MFD1783776.1"/>
    <property type="molecule type" value="Genomic_DNA"/>
</dbReference>
<keyword evidence="8 12" id="KW-0249">Electron transport</keyword>
<feature type="transmembrane region" description="Helical" evidence="12">
    <location>
        <begin position="187"/>
        <end position="208"/>
    </location>
</feature>
<keyword evidence="7 12" id="KW-0479">Metal-binding</keyword>
<keyword evidence="15" id="KW-1185">Reference proteome</keyword>
<reference evidence="15" key="1">
    <citation type="journal article" date="2019" name="Int. J. Syst. Evol. Microbiol.">
        <title>The Global Catalogue of Microorganisms (GCM) 10K type strain sequencing project: providing services to taxonomists for standard genome sequencing and annotation.</title>
        <authorList>
            <consortium name="The Broad Institute Genomics Platform"/>
            <consortium name="The Broad Institute Genome Sequencing Center for Infectious Disease"/>
            <person name="Wu L."/>
            <person name="Ma J."/>
        </authorList>
    </citation>
    <scope>NUCLEOTIDE SEQUENCE [LARGE SCALE GENOMIC DNA]</scope>
    <source>
        <strain evidence="15">DFY28</strain>
    </source>
</reference>
<comment type="caution">
    <text evidence="14">The sequence shown here is derived from an EMBL/GenBank/DDBJ whole genome shotgun (WGS) entry which is preliminary data.</text>
</comment>
<keyword evidence="9 12" id="KW-1133">Transmembrane helix</keyword>
<feature type="transmembrane region" description="Helical" evidence="12">
    <location>
        <begin position="12"/>
        <end position="41"/>
    </location>
</feature>
<protein>
    <submittedName>
        <fullName evidence="14">Cytochrome ubiquinol oxidase subunit I</fullName>
    </submittedName>
</protein>
<evidence type="ECO:0000256" key="4">
    <source>
        <dbReference type="ARBA" id="ARBA00022475"/>
    </source>
</evidence>
<sequence length="470" mass="51042">MDAEALLLSRLQFAFTIAFHIIFPSFTIGLASYLAVLEGLWLTTKNEAFKTLYLFWVKIFALSFGMGVVSGVVMSYQLGTNWSVFSAFVAPVIGPLFAFEVLTAFFLEASFLGVMLFGWRKVGPRLHFASTALVAVGTLMSAFWIISANSWMQHPSGYARLPDGSIRATSWMEVIFSPTFPERFTHMVLAAYLTTALVVAGASAWRLLKSRGETESAISLRMAVGMLAIVAPLQLWVGDISGKQMLESQPSKLAAIEAFWETRAEQPFHIAAWPDRATESNRWEISIPKVGSWIVAGETTAEVPGLRSLAPEDRPPVAIVFWAFRIMVGLGLLMILLGLWGAWLCWRTKGPEHSRPYLRTCVAMAPTGFVAVISGWVVAEVGRQPYVVYGVLRTADAVSPVGAGEVSASLLAFLVVYGIVFSVGALYILRLMAEGPVAGAGEPPPEHPGPRQPSQPMAAAPADPDPEAGR</sequence>
<dbReference type="PANTHER" id="PTHR30365:SF14">
    <property type="entry name" value="CYTOCHROME BD MENAQUINOL OXIDASE SUBUNIT I-RELATED"/>
    <property type="match status" value="1"/>
</dbReference>
<evidence type="ECO:0000313" key="15">
    <source>
        <dbReference type="Proteomes" id="UP001597237"/>
    </source>
</evidence>